<organism evidence="1 2">
    <name type="scientific">Paenibacillus alginolyticus</name>
    <dbReference type="NCBI Taxonomy" id="59839"/>
    <lineage>
        <taxon>Bacteria</taxon>
        <taxon>Bacillati</taxon>
        <taxon>Bacillota</taxon>
        <taxon>Bacilli</taxon>
        <taxon>Bacillales</taxon>
        <taxon>Paenibacillaceae</taxon>
        <taxon>Paenibacillus</taxon>
    </lineage>
</organism>
<comment type="caution">
    <text evidence="1">The sequence shown here is derived from an EMBL/GenBank/DDBJ whole genome shotgun (WGS) entry which is preliminary data.</text>
</comment>
<gene>
    <name evidence="1" type="ORF">M5X19_03670</name>
</gene>
<proteinExistence type="predicted"/>
<dbReference type="PANTHER" id="PTHR43649">
    <property type="entry name" value="ARABINOSE-BINDING PROTEIN-RELATED"/>
    <property type="match status" value="1"/>
</dbReference>
<dbReference type="InterPro" id="IPR006059">
    <property type="entry name" value="SBP"/>
</dbReference>
<reference evidence="1 2" key="1">
    <citation type="submission" date="2022-05" db="EMBL/GenBank/DDBJ databases">
        <title>Genome Sequencing of Bee-Associated Microbes.</title>
        <authorList>
            <person name="Dunlap C."/>
        </authorList>
    </citation>
    <scope>NUCLEOTIDE SEQUENCE [LARGE SCALE GENOMIC DNA]</scope>
    <source>
        <strain evidence="1 2">NRRL B-14421</strain>
    </source>
</reference>
<sequence length="440" mass="49809">MALPNLTNEYDRSPSYHLFLRISLVLAMISLLCSCSPEMVMPSVKSSPKPSTLRIWLWPGSGLEPLIKKYAADYPQMDVEMVTFQYDDVVPSLMTSLATKSDSPDLVLLEASQLNQLKRFQTQFYNLYDYGDERVHYLDWKWRQAESKNSGFLYAMPVDIGPVALAYRHDLFQEAGLPTDREELAAYLSDWDALEQAGLQLKQRTGAVLFDNITNIFLSYLNQFDGQYVLPVELELSPHVKEAWDRAVYFHKRGLSAGLQSQTSSWAEGAVNRKFALVLAPSWLHGMMKKNAPATAGKWDLTRAPGLPSNLTGTYLAVPKTSSSPLAAYKLARWLTAPQQQLTNFIGSGNFPSTPESYSSSDFLEVRDPFFNNAPVGQIYSYTALRYKSGYDDYDYDYTTIERWIRDGLRRVESDGADPELTWKGIIQQFDTLNHVEGGR</sequence>
<dbReference type="Pfam" id="PF13416">
    <property type="entry name" value="SBP_bac_8"/>
    <property type="match status" value="1"/>
</dbReference>
<dbReference type="Proteomes" id="UP001527099">
    <property type="component" value="Unassembled WGS sequence"/>
</dbReference>
<dbReference type="SUPFAM" id="SSF53850">
    <property type="entry name" value="Periplasmic binding protein-like II"/>
    <property type="match status" value="1"/>
</dbReference>
<evidence type="ECO:0000313" key="1">
    <source>
        <dbReference type="EMBL" id="MCY9692026.1"/>
    </source>
</evidence>
<dbReference type="PANTHER" id="PTHR43649:SF32">
    <property type="entry name" value="SUGAR BINDING SECRETED PROTEIN"/>
    <property type="match status" value="1"/>
</dbReference>
<dbReference type="InterPro" id="IPR050490">
    <property type="entry name" value="Bact_solute-bd_prot1"/>
</dbReference>
<evidence type="ECO:0000313" key="2">
    <source>
        <dbReference type="Proteomes" id="UP001527099"/>
    </source>
</evidence>
<accession>A0ABT4G771</accession>
<protein>
    <submittedName>
        <fullName evidence="1">ABC transporter substrate-binding protein</fullName>
    </submittedName>
</protein>
<keyword evidence="2" id="KW-1185">Reference proteome</keyword>
<dbReference type="RefSeq" id="WP_268613652.1">
    <property type="nucleotide sequence ID" value="NZ_JAMDMX010000008.1"/>
</dbReference>
<dbReference type="EMBL" id="JAMDMX010000008">
    <property type="protein sequence ID" value="MCY9692026.1"/>
    <property type="molecule type" value="Genomic_DNA"/>
</dbReference>
<name>A0ABT4G771_9BACL</name>
<dbReference type="Gene3D" id="3.40.190.10">
    <property type="entry name" value="Periplasmic binding protein-like II"/>
    <property type="match status" value="1"/>
</dbReference>